<dbReference type="PANTHER" id="PTHR33221">
    <property type="entry name" value="WINGED HELIX-TURN-HELIX TRANSCRIPTIONAL REGULATOR, RRF2 FAMILY"/>
    <property type="match status" value="1"/>
</dbReference>
<dbReference type="NCBIfam" id="TIGR00738">
    <property type="entry name" value="rrf2_super"/>
    <property type="match status" value="1"/>
</dbReference>
<evidence type="ECO:0000256" key="1">
    <source>
        <dbReference type="ARBA" id="ARBA00023125"/>
    </source>
</evidence>
<dbReference type="InterPro" id="IPR036388">
    <property type="entry name" value="WH-like_DNA-bd_sf"/>
</dbReference>
<dbReference type="InterPro" id="IPR000944">
    <property type="entry name" value="Tscrpt_reg_Rrf2"/>
</dbReference>
<dbReference type="PANTHER" id="PTHR33221:SF4">
    <property type="entry name" value="HTH-TYPE TRANSCRIPTIONAL REPRESSOR NSRR"/>
    <property type="match status" value="1"/>
</dbReference>
<dbReference type="Proteomes" id="UP001154272">
    <property type="component" value="Unassembled WGS sequence"/>
</dbReference>
<dbReference type="Pfam" id="PF02082">
    <property type="entry name" value="Rrf2"/>
    <property type="match status" value="1"/>
</dbReference>
<comment type="caution">
    <text evidence="2">The sequence shown here is derived from an EMBL/GenBank/DDBJ whole genome shotgun (WGS) entry which is preliminary data.</text>
</comment>
<organism evidence="2 3">
    <name type="scientific">Commensalibacter papalotli</name>
    <name type="common">ex Botero et al. 2024</name>
    <dbReference type="NCBI Taxonomy" id="2972766"/>
    <lineage>
        <taxon>Bacteria</taxon>
        <taxon>Pseudomonadati</taxon>
        <taxon>Pseudomonadota</taxon>
        <taxon>Alphaproteobacteria</taxon>
        <taxon>Acetobacterales</taxon>
        <taxon>Acetobacteraceae</taxon>
    </lineage>
</organism>
<evidence type="ECO:0000313" key="3">
    <source>
        <dbReference type="Proteomes" id="UP001154272"/>
    </source>
</evidence>
<keyword evidence="3" id="KW-1185">Reference proteome</keyword>
<dbReference type="PROSITE" id="PS51197">
    <property type="entry name" value="HTH_RRF2_2"/>
    <property type="match status" value="1"/>
</dbReference>
<dbReference type="SUPFAM" id="SSF46785">
    <property type="entry name" value="Winged helix' DNA-binding domain"/>
    <property type="match status" value="1"/>
</dbReference>
<name>A0ABN8WDU4_9PROT</name>
<keyword evidence="1" id="KW-0238">DNA-binding</keyword>
<accession>A0ABN8WDU4</accession>
<evidence type="ECO:0000313" key="2">
    <source>
        <dbReference type="EMBL" id="CAI3939646.1"/>
    </source>
</evidence>
<reference evidence="2" key="1">
    <citation type="submission" date="2022-10" db="EMBL/GenBank/DDBJ databases">
        <authorList>
            <person name="Botero Cardona J."/>
        </authorList>
    </citation>
    <scope>NUCLEOTIDE SEQUENCE</scope>
    <source>
        <strain evidence="2">R-83534</strain>
    </source>
</reference>
<sequence length="155" mass="17672">MRCCMQISLYTDYALRVLVYLSIHQNRLSSINEIATCYDISQNHLMKVVHHLGKADLISTVRGRKGGLQLSRPPSEITLGSIVRHTEDTEQPIKCGKCIIKEACAIKTIIHKAFDAFYNVLDQYTLDCILQDYDKLEVLLTTIRPQHIDCKTTFS</sequence>
<dbReference type="InterPro" id="IPR036390">
    <property type="entry name" value="WH_DNA-bd_sf"/>
</dbReference>
<proteinExistence type="predicted"/>
<gene>
    <name evidence="2" type="ORF">R83534S58_LOCUS1044</name>
</gene>
<dbReference type="Gene3D" id="1.10.10.10">
    <property type="entry name" value="Winged helix-like DNA-binding domain superfamily/Winged helix DNA-binding domain"/>
    <property type="match status" value="1"/>
</dbReference>
<protein>
    <submittedName>
        <fullName evidence="2">IscR family (IscR) (PDB:1XD7)</fullName>
    </submittedName>
</protein>
<dbReference type="EMBL" id="CAMXCH010000002">
    <property type="protein sequence ID" value="CAI3939646.1"/>
    <property type="molecule type" value="Genomic_DNA"/>
</dbReference>